<dbReference type="Proteomes" id="UP000467148">
    <property type="component" value="Chromosome"/>
</dbReference>
<dbReference type="AlphaFoldDB" id="A0A7I7TC00"/>
<dbReference type="EMBL" id="AP022596">
    <property type="protein sequence ID" value="BBY65885.1"/>
    <property type="molecule type" value="Genomic_DNA"/>
</dbReference>
<proteinExistence type="predicted"/>
<organism evidence="1 2">
    <name type="scientific">Mycolicibacterium helvum</name>
    <dbReference type="NCBI Taxonomy" id="1534349"/>
    <lineage>
        <taxon>Bacteria</taxon>
        <taxon>Bacillati</taxon>
        <taxon>Actinomycetota</taxon>
        <taxon>Actinomycetes</taxon>
        <taxon>Mycobacteriales</taxon>
        <taxon>Mycobacteriaceae</taxon>
        <taxon>Mycolicibacterium</taxon>
    </lineage>
</organism>
<keyword evidence="2" id="KW-1185">Reference proteome</keyword>
<gene>
    <name evidence="1" type="ORF">MHEL_41280</name>
</gene>
<name>A0A7I7TC00_9MYCO</name>
<sequence length="42" mass="4709">MFVELPFQNADDEAADGDMPYDAMVLDVPYDIEDDGPTCIRN</sequence>
<evidence type="ECO:0000313" key="1">
    <source>
        <dbReference type="EMBL" id="BBY65885.1"/>
    </source>
</evidence>
<reference evidence="1 2" key="1">
    <citation type="journal article" date="2019" name="Emerg. Microbes Infect.">
        <title>Comprehensive subspecies identification of 175 nontuberculous mycobacteria species based on 7547 genomic profiles.</title>
        <authorList>
            <person name="Matsumoto Y."/>
            <person name="Kinjo T."/>
            <person name="Motooka D."/>
            <person name="Nabeya D."/>
            <person name="Jung N."/>
            <person name="Uechi K."/>
            <person name="Horii T."/>
            <person name="Iida T."/>
            <person name="Fujita J."/>
            <person name="Nakamura S."/>
        </authorList>
    </citation>
    <scope>NUCLEOTIDE SEQUENCE [LARGE SCALE GENOMIC DNA]</scope>
    <source>
        <strain evidence="1 2">JCM 30396</strain>
    </source>
</reference>
<evidence type="ECO:0000313" key="2">
    <source>
        <dbReference type="Proteomes" id="UP000467148"/>
    </source>
</evidence>
<dbReference type="KEGG" id="mhev:MHEL_41280"/>
<protein>
    <submittedName>
        <fullName evidence="1">Uncharacterized protein</fullName>
    </submittedName>
</protein>
<accession>A0A7I7TC00</accession>